<dbReference type="PANTHER" id="PTHR35804">
    <property type="entry name" value="LYSINE EXPORTER LYSO"/>
    <property type="match status" value="1"/>
</dbReference>
<dbReference type="RefSeq" id="WP_184307488.1">
    <property type="nucleotide sequence ID" value="NZ_JACHEN010000001.1"/>
</dbReference>
<sequence length="318" mass="34655">MTILPFSCLGIGIIVGLQEITNRFLKAIDFIINITLIVLMLTIGMNIGVNNSIMSKLNMIGINCFVIALFAIIFSVIFTLVVEKTILPLDKMKENLNAENMSLDNEVNVLEEEKKKMSPLVLIMPLSIVTGVILGYFAMPKDKVYLLGYILTISLVLLYTGVGINLGNNRKVFRYIRVLGARIIFLSLAIFLGSVAGGFIAGIVLNLPVEISVMSSSGMSYYSLTGAYMTKMYGIETGTYGFVVNVMREFFTVLTLPLLIKISKGSPIAGGAAGNMDTMLMPITKFVGPELGLVTLITGTILTFAVPFILPILYGIFQ</sequence>
<feature type="transmembrane region" description="Helical" evidence="1">
    <location>
        <begin position="291"/>
        <end position="317"/>
    </location>
</feature>
<feature type="transmembrane region" description="Helical" evidence="1">
    <location>
        <begin position="179"/>
        <end position="205"/>
    </location>
</feature>
<feature type="transmembrane region" description="Helical" evidence="1">
    <location>
        <begin position="30"/>
        <end position="48"/>
    </location>
</feature>
<feature type="transmembrane region" description="Helical" evidence="1">
    <location>
        <begin position="120"/>
        <end position="139"/>
    </location>
</feature>
<keyword evidence="1" id="KW-0472">Membrane</keyword>
<feature type="transmembrane region" description="Helical" evidence="1">
    <location>
        <begin position="60"/>
        <end position="82"/>
    </location>
</feature>
<comment type="caution">
    <text evidence="2">The sequence shown here is derived from an EMBL/GenBank/DDBJ whole genome shotgun (WGS) entry which is preliminary data.</text>
</comment>
<dbReference type="Pfam" id="PF03956">
    <property type="entry name" value="Lys_export"/>
    <property type="match status" value="2"/>
</dbReference>
<evidence type="ECO:0000313" key="2">
    <source>
        <dbReference type="EMBL" id="MBB6214262.1"/>
    </source>
</evidence>
<accession>A0A841KTL0</accession>
<keyword evidence="1" id="KW-0812">Transmembrane</keyword>
<feature type="transmembrane region" description="Helical" evidence="1">
    <location>
        <begin position="145"/>
        <end position="167"/>
    </location>
</feature>
<keyword evidence="1" id="KW-1133">Transmembrane helix</keyword>
<organism evidence="2 3">
    <name type="scientific">Anaerosolibacter carboniphilus</name>
    <dbReference type="NCBI Taxonomy" id="1417629"/>
    <lineage>
        <taxon>Bacteria</taxon>
        <taxon>Bacillati</taxon>
        <taxon>Bacillota</taxon>
        <taxon>Clostridia</taxon>
        <taxon>Peptostreptococcales</taxon>
        <taxon>Thermotaleaceae</taxon>
        <taxon>Anaerosolibacter</taxon>
    </lineage>
</organism>
<dbReference type="GO" id="GO:0005886">
    <property type="term" value="C:plasma membrane"/>
    <property type="evidence" value="ECO:0007669"/>
    <property type="project" value="TreeGrafter"/>
</dbReference>
<name>A0A841KTL0_9FIRM</name>
<dbReference type="PANTHER" id="PTHR35804:SF1">
    <property type="entry name" value="LYSINE EXPORTER LYSO"/>
    <property type="match status" value="1"/>
</dbReference>
<dbReference type="GO" id="GO:0015661">
    <property type="term" value="F:L-lysine efflux transmembrane transporter activity"/>
    <property type="evidence" value="ECO:0007669"/>
    <property type="project" value="InterPro"/>
</dbReference>
<gene>
    <name evidence="2" type="ORF">HNQ80_000331</name>
</gene>
<dbReference type="AlphaFoldDB" id="A0A841KTL0"/>
<dbReference type="EMBL" id="JACHEN010000001">
    <property type="protein sequence ID" value="MBB6214262.1"/>
    <property type="molecule type" value="Genomic_DNA"/>
</dbReference>
<reference evidence="2 3" key="1">
    <citation type="submission" date="2020-08" db="EMBL/GenBank/DDBJ databases">
        <title>Genomic Encyclopedia of Type Strains, Phase IV (KMG-IV): sequencing the most valuable type-strain genomes for metagenomic binning, comparative biology and taxonomic classification.</title>
        <authorList>
            <person name="Goeker M."/>
        </authorList>
    </citation>
    <scope>NUCLEOTIDE SEQUENCE [LARGE SCALE GENOMIC DNA]</scope>
    <source>
        <strain evidence="2 3">DSM 103526</strain>
    </source>
</reference>
<dbReference type="Proteomes" id="UP000579281">
    <property type="component" value="Unassembled WGS sequence"/>
</dbReference>
<evidence type="ECO:0000313" key="3">
    <source>
        <dbReference type="Proteomes" id="UP000579281"/>
    </source>
</evidence>
<keyword evidence="3" id="KW-1185">Reference proteome</keyword>
<evidence type="ECO:0000256" key="1">
    <source>
        <dbReference type="SAM" id="Phobius"/>
    </source>
</evidence>
<protein>
    <submittedName>
        <fullName evidence="2">Uncharacterized membrane protein YbjE (DUF340 family)</fullName>
    </submittedName>
</protein>
<proteinExistence type="predicted"/>
<dbReference type="InterPro" id="IPR005642">
    <property type="entry name" value="LysO"/>
</dbReference>